<accession>A0A151Z4L6</accession>
<proteinExistence type="predicted"/>
<evidence type="ECO:0000256" key="1">
    <source>
        <dbReference type="SAM" id="MobiDB-lite"/>
    </source>
</evidence>
<feature type="compositionally biased region" description="Basic residues" evidence="1">
    <location>
        <begin position="130"/>
        <end position="139"/>
    </location>
</feature>
<gene>
    <name evidence="2" type="ORF">DLAC_10493</name>
</gene>
<evidence type="ECO:0000313" key="3">
    <source>
        <dbReference type="Proteomes" id="UP000076078"/>
    </source>
</evidence>
<sequence length="139" mass="14745">MGKASPVLHSRAALQDAYQSGGMISSFGGPRMETSLGGQPSPFGQSGEGIRDWFKKANTYLKDKKIISKVARALDSAGVPLTGTVGDVAEKYGYGKKRPRKIGSGKKKLGRLVTRSKQSGGTSYGINGGAKKRGRQKKK</sequence>
<reference evidence="2 3" key="1">
    <citation type="submission" date="2015-12" db="EMBL/GenBank/DDBJ databases">
        <title>Dictyostelia acquired genes for synthesis and detection of signals that induce cell-type specialization by lateral gene transfer from prokaryotes.</title>
        <authorList>
            <person name="Gloeckner G."/>
            <person name="Schaap P."/>
        </authorList>
    </citation>
    <scope>NUCLEOTIDE SEQUENCE [LARGE SCALE GENOMIC DNA]</scope>
    <source>
        <strain evidence="2 3">TK</strain>
    </source>
</reference>
<dbReference type="Proteomes" id="UP000076078">
    <property type="component" value="Unassembled WGS sequence"/>
</dbReference>
<dbReference type="EMBL" id="LODT01000046">
    <property type="protein sequence ID" value="KYQ88912.1"/>
    <property type="molecule type" value="Genomic_DNA"/>
</dbReference>
<feature type="region of interest" description="Disordered" evidence="1">
    <location>
        <begin position="95"/>
        <end position="139"/>
    </location>
</feature>
<feature type="region of interest" description="Disordered" evidence="1">
    <location>
        <begin position="29"/>
        <end position="49"/>
    </location>
</feature>
<dbReference type="InParanoid" id="A0A151Z4L6"/>
<name>A0A151Z4L6_TIELA</name>
<dbReference type="AlphaFoldDB" id="A0A151Z4L6"/>
<keyword evidence="3" id="KW-1185">Reference proteome</keyword>
<organism evidence="2 3">
    <name type="scientific">Tieghemostelium lacteum</name>
    <name type="common">Slime mold</name>
    <name type="synonym">Dictyostelium lacteum</name>
    <dbReference type="NCBI Taxonomy" id="361077"/>
    <lineage>
        <taxon>Eukaryota</taxon>
        <taxon>Amoebozoa</taxon>
        <taxon>Evosea</taxon>
        <taxon>Eumycetozoa</taxon>
        <taxon>Dictyostelia</taxon>
        <taxon>Dictyosteliales</taxon>
        <taxon>Raperosteliaceae</taxon>
        <taxon>Tieghemostelium</taxon>
    </lineage>
</organism>
<protein>
    <submittedName>
        <fullName evidence="2">Uncharacterized protein</fullName>
    </submittedName>
</protein>
<feature type="compositionally biased region" description="Basic residues" evidence="1">
    <location>
        <begin position="95"/>
        <end position="110"/>
    </location>
</feature>
<evidence type="ECO:0000313" key="2">
    <source>
        <dbReference type="EMBL" id="KYQ88912.1"/>
    </source>
</evidence>
<comment type="caution">
    <text evidence="2">The sequence shown here is derived from an EMBL/GenBank/DDBJ whole genome shotgun (WGS) entry which is preliminary data.</text>
</comment>